<keyword evidence="4" id="KW-0143">Chaperone</keyword>
<feature type="domain" description="C-CAP/cofactor C-like" evidence="5">
    <location>
        <begin position="108"/>
        <end position="244"/>
    </location>
</feature>
<dbReference type="STRING" id="448386.A0A2V3IZJ8"/>
<evidence type="ECO:0000256" key="2">
    <source>
        <dbReference type="ARBA" id="ARBA00008848"/>
    </source>
</evidence>
<proteinExistence type="inferred from homology"/>
<comment type="subcellular location">
    <subcellularLocation>
        <location evidence="1">Cytoplasm</location>
    </subcellularLocation>
</comment>
<evidence type="ECO:0000313" key="6">
    <source>
        <dbReference type="EMBL" id="PXF47107.1"/>
    </source>
</evidence>
<dbReference type="InterPro" id="IPR038397">
    <property type="entry name" value="TBCC_N_sf"/>
</dbReference>
<name>A0A2V3IZJ8_9FLOR</name>
<comment type="caution">
    <text evidence="6">The sequence shown here is derived from an EMBL/GenBank/DDBJ whole genome shotgun (WGS) entry which is preliminary data.</text>
</comment>
<organism evidence="6 7">
    <name type="scientific">Gracilariopsis chorda</name>
    <dbReference type="NCBI Taxonomy" id="448386"/>
    <lineage>
        <taxon>Eukaryota</taxon>
        <taxon>Rhodophyta</taxon>
        <taxon>Florideophyceae</taxon>
        <taxon>Rhodymeniophycidae</taxon>
        <taxon>Gracilariales</taxon>
        <taxon>Gracilariaceae</taxon>
        <taxon>Gracilariopsis</taxon>
    </lineage>
</organism>
<evidence type="ECO:0000256" key="4">
    <source>
        <dbReference type="ARBA" id="ARBA00023186"/>
    </source>
</evidence>
<comment type="similarity">
    <text evidence="2">Belongs to the TBCC family.</text>
</comment>
<evidence type="ECO:0000256" key="3">
    <source>
        <dbReference type="ARBA" id="ARBA00022490"/>
    </source>
</evidence>
<dbReference type="AlphaFoldDB" id="A0A2V3IZJ8"/>
<keyword evidence="3" id="KW-0963">Cytoplasm</keyword>
<dbReference type="PANTHER" id="PTHR15139:SF0">
    <property type="entry name" value="TUBULIN-SPECIFIC CHAPERONE C"/>
    <property type="match status" value="1"/>
</dbReference>
<accession>A0A2V3IZJ8</accession>
<dbReference type="InterPro" id="IPR017901">
    <property type="entry name" value="C-CAP_CF_C-like"/>
</dbReference>
<keyword evidence="7" id="KW-1185">Reference proteome</keyword>
<dbReference type="InterPro" id="IPR027684">
    <property type="entry name" value="TBCC"/>
</dbReference>
<protein>
    <submittedName>
        <fullName evidence="6">Tubulin-specific chaperone C</fullName>
    </submittedName>
</protein>
<dbReference type="InterPro" id="IPR012945">
    <property type="entry name" value="Tubulin-bd_cofactor_C_dom"/>
</dbReference>
<dbReference type="GO" id="GO:0007021">
    <property type="term" value="P:tubulin complex assembly"/>
    <property type="evidence" value="ECO:0007669"/>
    <property type="project" value="TreeGrafter"/>
</dbReference>
<dbReference type="Gene3D" id="1.20.58.1250">
    <property type="entry name" value="Tubulin Binding Cofactor C, N-terminal domain"/>
    <property type="match status" value="1"/>
</dbReference>
<dbReference type="Proteomes" id="UP000247409">
    <property type="component" value="Unassembled WGS sequence"/>
</dbReference>
<dbReference type="OrthoDB" id="194775at2759"/>
<dbReference type="Pfam" id="PF07986">
    <property type="entry name" value="TBCC"/>
    <property type="match status" value="1"/>
</dbReference>
<dbReference type="InterPro" id="IPR006599">
    <property type="entry name" value="CARP_motif"/>
</dbReference>
<dbReference type="SMART" id="SM00673">
    <property type="entry name" value="CARP"/>
    <property type="match status" value="2"/>
</dbReference>
<dbReference type="GO" id="GO:0007023">
    <property type="term" value="P:post-chaperonin tubulin folding pathway"/>
    <property type="evidence" value="ECO:0007669"/>
    <property type="project" value="InterPro"/>
</dbReference>
<dbReference type="PROSITE" id="PS51329">
    <property type="entry name" value="C_CAP_COFACTOR_C"/>
    <property type="match status" value="1"/>
</dbReference>
<evidence type="ECO:0000256" key="1">
    <source>
        <dbReference type="ARBA" id="ARBA00004496"/>
    </source>
</evidence>
<evidence type="ECO:0000313" key="7">
    <source>
        <dbReference type="Proteomes" id="UP000247409"/>
    </source>
</evidence>
<evidence type="ECO:0000259" key="5">
    <source>
        <dbReference type="PROSITE" id="PS51329"/>
    </source>
</evidence>
<dbReference type="InterPro" id="IPR016098">
    <property type="entry name" value="CAP/MinC_C"/>
</dbReference>
<dbReference type="PANTHER" id="PTHR15139">
    <property type="entry name" value="TUBULIN FOLDING COFACTOR C"/>
    <property type="match status" value="1"/>
</dbReference>
<dbReference type="GO" id="GO:0005737">
    <property type="term" value="C:cytoplasm"/>
    <property type="evidence" value="ECO:0007669"/>
    <property type="project" value="UniProtKB-SubCell"/>
</dbReference>
<sequence length="268" mass="29746">MNTPSKAEQLEANFISKCNLLKAAINSASITSLPSLSAQLDSLRELVAQGAEWWTKYDIRRNSETLSALELEVDNVRTRLKPRRRFRFTQTPSEVIAQPPKQDAALTPQKAPRAAENGLLIDSASVRNGKIELDSLREQNVSLVGLTNVRVSLKGSLRALRFSQLTRCHVEGAFVDGSVFMSNCDGCDIEVACHQLRIHESHACSLWTCSGSAPIIENCDSMRFGELVLDGRKGCWNDVKDFSWLREGSSPNWQLVSEKRTPRGAQST</sequence>
<gene>
    <name evidence="6" type="ORF">BWQ96_03049</name>
</gene>
<reference evidence="6 7" key="1">
    <citation type="journal article" date="2018" name="Mol. Biol. Evol.">
        <title>Analysis of the draft genome of the red seaweed Gracilariopsis chorda provides insights into genome size evolution in Rhodophyta.</title>
        <authorList>
            <person name="Lee J."/>
            <person name="Yang E.C."/>
            <person name="Graf L."/>
            <person name="Yang J.H."/>
            <person name="Qiu H."/>
            <person name="Zel Zion U."/>
            <person name="Chan C.X."/>
            <person name="Stephens T.G."/>
            <person name="Weber A.P.M."/>
            <person name="Boo G.H."/>
            <person name="Boo S.M."/>
            <person name="Kim K.M."/>
            <person name="Shin Y."/>
            <person name="Jung M."/>
            <person name="Lee S.J."/>
            <person name="Yim H.S."/>
            <person name="Lee J.H."/>
            <person name="Bhattacharya D."/>
            <person name="Yoon H.S."/>
        </authorList>
    </citation>
    <scope>NUCLEOTIDE SEQUENCE [LARGE SCALE GENOMIC DNA]</scope>
    <source>
        <strain evidence="6 7">SKKU-2015</strain>
        <tissue evidence="6">Whole body</tissue>
    </source>
</reference>
<dbReference type="EMBL" id="NBIV01000028">
    <property type="protein sequence ID" value="PXF47107.1"/>
    <property type="molecule type" value="Genomic_DNA"/>
</dbReference>
<dbReference type="Gene3D" id="2.160.20.70">
    <property type="match status" value="1"/>
</dbReference>